<dbReference type="RefSeq" id="WP_132129695.1">
    <property type="nucleotide sequence ID" value="NZ_CP042432.1"/>
</dbReference>
<dbReference type="OrthoDB" id="1050708at2"/>
<accession>A0A4R3KPJ8</accession>
<dbReference type="InterPro" id="IPR025371">
    <property type="entry name" value="BT_3044-like_C"/>
</dbReference>
<reference evidence="3 4" key="1">
    <citation type="submission" date="2019-03" db="EMBL/GenBank/DDBJ databases">
        <title>Genomic Encyclopedia of Type Strains, Phase IV (KMG-IV): sequencing the most valuable type-strain genomes for metagenomic binning, comparative biology and taxonomic classification.</title>
        <authorList>
            <person name="Goeker M."/>
        </authorList>
    </citation>
    <scope>NUCLEOTIDE SEQUENCE [LARGE SCALE GENOMIC DNA]</scope>
    <source>
        <strain evidence="3 4">DSM 21100</strain>
    </source>
</reference>
<feature type="domain" description="BT-3987-like N-terminal" evidence="1">
    <location>
        <begin position="32"/>
        <end position="154"/>
    </location>
</feature>
<name>A0A4R3KPJ8_9SPHI</name>
<dbReference type="Proteomes" id="UP000295807">
    <property type="component" value="Unassembled WGS sequence"/>
</dbReference>
<comment type="caution">
    <text evidence="3">The sequence shown here is derived from an EMBL/GenBank/DDBJ whole genome shotgun (WGS) entry which is preliminary data.</text>
</comment>
<dbReference type="Pfam" id="PF08522">
    <property type="entry name" value="BT_3987-like_N"/>
    <property type="match status" value="1"/>
</dbReference>
<dbReference type="AlphaFoldDB" id="A0A4R3KPJ8"/>
<evidence type="ECO:0000259" key="2">
    <source>
        <dbReference type="Pfam" id="PF14274"/>
    </source>
</evidence>
<feature type="domain" description="BT-3044-like C-terminal" evidence="2">
    <location>
        <begin position="163"/>
        <end position="297"/>
    </location>
</feature>
<dbReference type="Gene3D" id="2.60.40.1740">
    <property type="entry name" value="hypothetical protein (bacova_03559)"/>
    <property type="match status" value="1"/>
</dbReference>
<proteinExistence type="predicted"/>
<sequence>MKRIYIAITILSLTTISVSCEDQELFEKEMYKNVVALISSEYYNTFEEEIPLTGEDVTGYIAVSAGGTHATNEDIVIELTEDPAQFDLYNRSLFDADSSLYARLLPGKHYEIPDYTVTIPAGERTGKTMVSINPEGLSPDTTYFIALKMESNPAYEINADKNTILYQVLLKNDYASQADDGLYAMRGLLDSAVTAGNKKMFPLSRNKVRVIAGNESYEPDVDKINETAIVLEVTGDNRVLISPYKNIKVTQINDDPDYPNTFTKEESFGRTYNVFLLSYEYTIGDDEETHLMQEELRMEVR</sequence>
<keyword evidence="4" id="KW-1185">Reference proteome</keyword>
<organism evidence="3 4">
    <name type="scientific">Anseongella ginsenosidimutans</name>
    <dbReference type="NCBI Taxonomy" id="496056"/>
    <lineage>
        <taxon>Bacteria</taxon>
        <taxon>Pseudomonadati</taxon>
        <taxon>Bacteroidota</taxon>
        <taxon>Sphingobacteriia</taxon>
        <taxon>Sphingobacteriales</taxon>
        <taxon>Sphingobacteriaceae</taxon>
        <taxon>Anseongella</taxon>
    </lineage>
</organism>
<dbReference type="PROSITE" id="PS51257">
    <property type="entry name" value="PROKAR_LIPOPROTEIN"/>
    <property type="match status" value="1"/>
</dbReference>
<gene>
    <name evidence="3" type="ORF">EDD80_10884</name>
</gene>
<evidence type="ECO:0000313" key="4">
    <source>
        <dbReference type="Proteomes" id="UP000295807"/>
    </source>
</evidence>
<dbReference type="InterPro" id="IPR013728">
    <property type="entry name" value="BT_3987-like_N"/>
</dbReference>
<dbReference type="EMBL" id="SMAD01000008">
    <property type="protein sequence ID" value="TCS86292.1"/>
    <property type="molecule type" value="Genomic_DNA"/>
</dbReference>
<dbReference type="Pfam" id="PF14274">
    <property type="entry name" value="BT_3044-like_C"/>
    <property type="match status" value="1"/>
</dbReference>
<evidence type="ECO:0000313" key="3">
    <source>
        <dbReference type="EMBL" id="TCS86292.1"/>
    </source>
</evidence>
<evidence type="ECO:0000259" key="1">
    <source>
        <dbReference type="Pfam" id="PF08522"/>
    </source>
</evidence>
<protein>
    <submittedName>
        <fullName evidence="3">Uncharacterized protein DUF1735</fullName>
    </submittedName>
</protein>